<reference evidence="1" key="2">
    <citation type="submission" date="2021-10" db="EMBL/GenBank/DDBJ databases">
        <authorList>
            <person name="Piombo E."/>
        </authorList>
    </citation>
    <scope>NUCLEOTIDE SEQUENCE</scope>
</reference>
<evidence type="ECO:0000313" key="2">
    <source>
        <dbReference type="Proteomes" id="UP000836387"/>
    </source>
</evidence>
<sequence length="729" mass="81308">MSGPPEIGTTPGDRPTAVPPQPERQEAAIAAERKRKKTRACDGCRRLKEKCNGGTPCARCIKADRQCIFTDAYRRTRARPTVLKPNIPADPIDPKSFFDVDRIRNLETIVKHYTSVQECSPATLEEVVSSLGSDKESVAPSPCLENLRNPEHSSGDARTKYPASLPAYEEFSHLDFTHQIQQKLAPDLDTPYACNNQCGGCPEPLLSRTFVVQDAASLFPPAEVATILLDIFFNISQTNYFYVDERIQHRISEFYTQMTPLTIADAPWVCTALMVFCVSTQFAHLAQKNKGQYENSEEVNVPSAIDDAFALSFYRKATSMIPDLLAIGCPQSVQAFILMGVYSLPLDPSGLASRYYAIAIKIAIHNNMHLKASGGPKTYDQEVRNRIWWTVYTLDRRVCILHGRPASIQRSDINANLPSNCIEPQSAKRVNTYHNMMAQKSLTEIMEDARDAILAIKKSKKPKLRDAAKKALNINQTLKTWWEGLPQETFCTDLTPGQPLFRSNIHLALTYHLTHIFIGRSFIFDSSHFEPDDLYEWVNTRNTLIQDCLKSAVSSIQLCQTLNDEFGVSKSSYTEFTSCCAAVMTLVAQRITTETIEFNDICDQGLALLKMMSGGVFTKSSEKRGLEILEMALVKLSMSQGDSPFLGGAGYNEFRNWVTLQAGPGEVLRPQHASPVMEWAYNSSPGEASSQHDGLSLMPDFIPTTFADLASLPAKDHIFYQYALFAAPR</sequence>
<protein>
    <submittedName>
        <fullName evidence="1">Uncharacterized protein</fullName>
    </submittedName>
</protein>
<proteinExistence type="predicted"/>
<keyword evidence="2" id="KW-1185">Reference proteome</keyword>
<gene>
    <name evidence="1" type="ORF">CRV2_00011263</name>
</gene>
<accession>A0ACA9TW25</accession>
<dbReference type="EMBL" id="CADEHS020000008">
    <property type="protein sequence ID" value="CAG9945170.1"/>
    <property type="molecule type" value="Genomic_DNA"/>
</dbReference>
<comment type="caution">
    <text evidence="1">The sequence shown here is derived from an EMBL/GenBank/DDBJ whole genome shotgun (WGS) entry which is preliminary data.</text>
</comment>
<evidence type="ECO:0000313" key="1">
    <source>
        <dbReference type="EMBL" id="CAG9945170.1"/>
    </source>
</evidence>
<organism evidence="1 2">
    <name type="scientific">Clonostachys rosea f. rosea IK726</name>
    <dbReference type="NCBI Taxonomy" id="1349383"/>
    <lineage>
        <taxon>Eukaryota</taxon>
        <taxon>Fungi</taxon>
        <taxon>Dikarya</taxon>
        <taxon>Ascomycota</taxon>
        <taxon>Pezizomycotina</taxon>
        <taxon>Sordariomycetes</taxon>
        <taxon>Hypocreomycetidae</taxon>
        <taxon>Hypocreales</taxon>
        <taxon>Bionectriaceae</taxon>
        <taxon>Clonostachys</taxon>
    </lineage>
</organism>
<dbReference type="Proteomes" id="UP000836387">
    <property type="component" value="Unassembled WGS sequence"/>
</dbReference>
<reference evidence="1" key="1">
    <citation type="submission" date="2020-04" db="EMBL/GenBank/DDBJ databases">
        <authorList>
            <person name="Broberg M."/>
        </authorList>
    </citation>
    <scope>NUCLEOTIDE SEQUENCE</scope>
</reference>
<name>A0ACA9TW25_BIOOC</name>